<evidence type="ECO:0000256" key="3">
    <source>
        <dbReference type="ARBA" id="ARBA00023163"/>
    </source>
</evidence>
<dbReference type="PROSITE" id="PS50977">
    <property type="entry name" value="HTH_TETR_2"/>
    <property type="match status" value="1"/>
</dbReference>
<dbReference type="Pfam" id="PF16925">
    <property type="entry name" value="TetR_C_13"/>
    <property type="match status" value="1"/>
</dbReference>
<keyword evidence="3" id="KW-0804">Transcription</keyword>
<dbReference type="InterPro" id="IPR011075">
    <property type="entry name" value="TetR_C"/>
</dbReference>
<dbReference type="PANTHER" id="PTHR47506:SF1">
    <property type="entry name" value="HTH-TYPE TRANSCRIPTIONAL REGULATOR YJDC"/>
    <property type="match status" value="1"/>
</dbReference>
<dbReference type="PANTHER" id="PTHR47506">
    <property type="entry name" value="TRANSCRIPTIONAL REGULATORY PROTEIN"/>
    <property type="match status" value="1"/>
</dbReference>
<evidence type="ECO:0000259" key="5">
    <source>
        <dbReference type="PROSITE" id="PS50977"/>
    </source>
</evidence>
<keyword evidence="1" id="KW-0805">Transcription regulation</keyword>
<evidence type="ECO:0000256" key="2">
    <source>
        <dbReference type="ARBA" id="ARBA00023125"/>
    </source>
</evidence>
<evidence type="ECO:0000313" key="6">
    <source>
        <dbReference type="EMBL" id="MDA0140317.1"/>
    </source>
</evidence>
<comment type="caution">
    <text evidence="6">The sequence shown here is derived from an EMBL/GenBank/DDBJ whole genome shotgun (WGS) entry which is preliminary data.</text>
</comment>
<proteinExistence type="predicted"/>
<dbReference type="InterPro" id="IPR036271">
    <property type="entry name" value="Tet_transcr_reg_TetR-rel_C_sf"/>
</dbReference>
<evidence type="ECO:0000256" key="1">
    <source>
        <dbReference type="ARBA" id="ARBA00023015"/>
    </source>
</evidence>
<sequence length="198" mass="21811">MARTPSYTTPEGRATRDRIIEAAMHAFAARGFRGTAIDAVAAEAGVTRQGLLHHFPSKVQLLVAVLEQRDEEDKALAETVAETDAGFAAVLDAVMRHTAKPEREHLGRLFTILSAESIDADHPAHEHFRRRYRAAREGFAEWIAQAQAEGAMVDTIAPEQLAAVLVAVMDGLQMQQHLDEQPLHIEDTFAAFLRGLRP</sequence>
<reference evidence="6" key="1">
    <citation type="submission" date="2022-10" db="EMBL/GenBank/DDBJ databases">
        <title>The WGS of Solirubrobacter sp. CPCC 204708.</title>
        <authorList>
            <person name="Jiang Z."/>
        </authorList>
    </citation>
    <scope>NUCLEOTIDE SEQUENCE</scope>
    <source>
        <strain evidence="6">CPCC 204708</strain>
    </source>
</reference>
<dbReference type="SUPFAM" id="SSF48498">
    <property type="entry name" value="Tetracyclin repressor-like, C-terminal domain"/>
    <property type="match status" value="1"/>
</dbReference>
<gene>
    <name evidence="6" type="ORF">OJ962_22650</name>
</gene>
<dbReference type="RefSeq" id="WP_202955092.1">
    <property type="nucleotide sequence ID" value="NZ_JAPCID010000037.1"/>
</dbReference>
<keyword evidence="2 4" id="KW-0238">DNA-binding</keyword>
<dbReference type="Proteomes" id="UP001147700">
    <property type="component" value="Unassembled WGS sequence"/>
</dbReference>
<feature type="DNA-binding region" description="H-T-H motif" evidence="4">
    <location>
        <begin position="36"/>
        <end position="55"/>
    </location>
</feature>
<feature type="domain" description="HTH tetR-type" evidence="5">
    <location>
        <begin position="13"/>
        <end position="73"/>
    </location>
</feature>
<organism evidence="6 7">
    <name type="scientific">Solirubrobacter deserti</name>
    <dbReference type="NCBI Taxonomy" id="2282478"/>
    <lineage>
        <taxon>Bacteria</taxon>
        <taxon>Bacillati</taxon>
        <taxon>Actinomycetota</taxon>
        <taxon>Thermoleophilia</taxon>
        <taxon>Solirubrobacterales</taxon>
        <taxon>Solirubrobacteraceae</taxon>
        <taxon>Solirubrobacter</taxon>
    </lineage>
</organism>
<protein>
    <submittedName>
        <fullName evidence="6">TetR/AcrR family transcriptional regulator</fullName>
    </submittedName>
</protein>
<name>A0ABT4RP24_9ACTN</name>
<dbReference type="EMBL" id="JAPCID010000037">
    <property type="protein sequence ID" value="MDA0140317.1"/>
    <property type="molecule type" value="Genomic_DNA"/>
</dbReference>
<dbReference type="PRINTS" id="PR00455">
    <property type="entry name" value="HTHTETR"/>
</dbReference>
<dbReference type="Pfam" id="PF00440">
    <property type="entry name" value="TetR_N"/>
    <property type="match status" value="1"/>
</dbReference>
<keyword evidence="7" id="KW-1185">Reference proteome</keyword>
<dbReference type="Gene3D" id="1.10.357.10">
    <property type="entry name" value="Tetracycline Repressor, domain 2"/>
    <property type="match status" value="1"/>
</dbReference>
<dbReference type="InterPro" id="IPR009057">
    <property type="entry name" value="Homeodomain-like_sf"/>
</dbReference>
<dbReference type="Gene3D" id="1.10.10.60">
    <property type="entry name" value="Homeodomain-like"/>
    <property type="match status" value="1"/>
</dbReference>
<evidence type="ECO:0000256" key="4">
    <source>
        <dbReference type="PROSITE-ProRule" id="PRU00335"/>
    </source>
</evidence>
<evidence type="ECO:0000313" key="7">
    <source>
        <dbReference type="Proteomes" id="UP001147700"/>
    </source>
</evidence>
<dbReference type="InterPro" id="IPR001647">
    <property type="entry name" value="HTH_TetR"/>
</dbReference>
<accession>A0ABT4RP24</accession>
<dbReference type="SUPFAM" id="SSF46689">
    <property type="entry name" value="Homeodomain-like"/>
    <property type="match status" value="1"/>
</dbReference>